<dbReference type="Pfam" id="PF07707">
    <property type="entry name" value="BACK"/>
    <property type="match status" value="1"/>
</dbReference>
<dbReference type="OrthoDB" id="292964at2759"/>
<evidence type="ECO:0000313" key="3">
    <source>
        <dbReference type="EMBL" id="KAG0710245.1"/>
    </source>
</evidence>
<protein>
    <submittedName>
        <fullName evidence="3">Kelch-like protein 5</fullName>
    </submittedName>
</protein>
<feature type="compositionally biased region" description="Basic and acidic residues" evidence="1">
    <location>
        <begin position="270"/>
        <end position="286"/>
    </location>
</feature>
<evidence type="ECO:0000313" key="4">
    <source>
        <dbReference type="Proteomes" id="UP000770661"/>
    </source>
</evidence>
<name>A0A8J4XM33_CHIOP</name>
<reference evidence="3" key="1">
    <citation type="submission" date="2020-07" db="EMBL/GenBank/DDBJ databases">
        <title>The High-quality genome of the commercially important snow crab, Chionoecetes opilio.</title>
        <authorList>
            <person name="Jeong J.-H."/>
            <person name="Ryu S."/>
        </authorList>
    </citation>
    <scope>NUCLEOTIDE SEQUENCE</scope>
    <source>
        <strain evidence="3">MADBK_172401_WGS</strain>
        <tissue evidence="3">Digestive gland</tissue>
    </source>
</reference>
<keyword evidence="4" id="KW-1185">Reference proteome</keyword>
<dbReference type="InterPro" id="IPR011705">
    <property type="entry name" value="BACK"/>
</dbReference>
<feature type="domain" description="BACK" evidence="2">
    <location>
        <begin position="2"/>
        <end position="40"/>
    </location>
</feature>
<dbReference type="EMBL" id="JACEEZ010024397">
    <property type="protein sequence ID" value="KAG0710245.1"/>
    <property type="molecule type" value="Genomic_DNA"/>
</dbReference>
<sequence length="286" mass="31665">MEHFQEVMHHQEFVQLPPEEAAHLLASEDLNVPSEELIFQEGTGEADDSVLREGWTPAAASRVDRSHTRGGVPGEELRVLFTSQFTHFHSHYTVGVEARTLQQKVFNSLRDVPAPGAVGFRGLTEAMQVNRECRVPKYGIAEGPCGVRKEQDSSKFAAEAWEIVEVLDEVSRVRPPGEHGQDRVLHRSNLHPWGGLKDGVVGVEREELEGRESEEKVEVPDMEEVLKRFGIRGTGTSREDEVNSSTEQEGLSRAGDLPGEGQQSSSDGSEESKDPSSVKDRMVETT</sequence>
<gene>
    <name evidence="3" type="primary">KLHL5_2</name>
    <name evidence="3" type="ORF">GWK47_023211</name>
</gene>
<proteinExistence type="predicted"/>
<comment type="caution">
    <text evidence="3">The sequence shown here is derived from an EMBL/GenBank/DDBJ whole genome shotgun (WGS) entry which is preliminary data.</text>
</comment>
<dbReference type="Proteomes" id="UP000770661">
    <property type="component" value="Unassembled WGS sequence"/>
</dbReference>
<accession>A0A8J4XM33</accession>
<dbReference type="Gene3D" id="1.25.40.420">
    <property type="match status" value="1"/>
</dbReference>
<evidence type="ECO:0000256" key="1">
    <source>
        <dbReference type="SAM" id="MobiDB-lite"/>
    </source>
</evidence>
<dbReference type="AlphaFoldDB" id="A0A8J4XM33"/>
<feature type="region of interest" description="Disordered" evidence="1">
    <location>
        <begin position="228"/>
        <end position="286"/>
    </location>
</feature>
<organism evidence="3 4">
    <name type="scientific">Chionoecetes opilio</name>
    <name type="common">Atlantic snow crab</name>
    <name type="synonym">Cancer opilio</name>
    <dbReference type="NCBI Taxonomy" id="41210"/>
    <lineage>
        <taxon>Eukaryota</taxon>
        <taxon>Metazoa</taxon>
        <taxon>Ecdysozoa</taxon>
        <taxon>Arthropoda</taxon>
        <taxon>Crustacea</taxon>
        <taxon>Multicrustacea</taxon>
        <taxon>Malacostraca</taxon>
        <taxon>Eumalacostraca</taxon>
        <taxon>Eucarida</taxon>
        <taxon>Decapoda</taxon>
        <taxon>Pleocyemata</taxon>
        <taxon>Brachyura</taxon>
        <taxon>Eubrachyura</taxon>
        <taxon>Majoidea</taxon>
        <taxon>Majidae</taxon>
        <taxon>Chionoecetes</taxon>
    </lineage>
</organism>
<evidence type="ECO:0000259" key="2">
    <source>
        <dbReference type="Pfam" id="PF07707"/>
    </source>
</evidence>